<comment type="subcellular location">
    <subcellularLocation>
        <location evidence="1">Secreted</location>
    </subcellularLocation>
</comment>
<feature type="domain" description="Prokineticin" evidence="4">
    <location>
        <begin position="56"/>
        <end position="94"/>
    </location>
</feature>
<dbReference type="Gene3D" id="2.10.80.10">
    <property type="entry name" value="Lipase, subunit A"/>
    <property type="match status" value="1"/>
</dbReference>
<reference evidence="5" key="1">
    <citation type="submission" date="2025-08" db="UniProtKB">
        <authorList>
            <consortium name="Ensembl"/>
        </authorList>
    </citation>
    <scope>IDENTIFICATION</scope>
</reference>
<dbReference type="STRING" id="8153.ENSHBUP00000020099"/>
<evidence type="ECO:0000256" key="2">
    <source>
        <dbReference type="ARBA" id="ARBA00022525"/>
    </source>
</evidence>
<protein>
    <submittedName>
        <fullName evidence="5">Prokineticin 1</fullName>
    </submittedName>
</protein>
<evidence type="ECO:0000313" key="5">
    <source>
        <dbReference type="Ensembl" id="ENSHBUP00000020099.1"/>
    </source>
</evidence>
<dbReference type="SUPFAM" id="SSF57190">
    <property type="entry name" value="Colipase-like"/>
    <property type="match status" value="1"/>
</dbReference>
<dbReference type="InterPro" id="IPR023569">
    <property type="entry name" value="Prokineticin_domain"/>
</dbReference>
<keyword evidence="2" id="KW-0964">Secreted</keyword>
<evidence type="ECO:0000313" key="6">
    <source>
        <dbReference type="Proteomes" id="UP000264840"/>
    </source>
</evidence>
<proteinExistence type="predicted"/>
<keyword evidence="3" id="KW-1015">Disulfide bond</keyword>
<dbReference type="Pfam" id="PF06607">
    <property type="entry name" value="Prokineticin"/>
    <property type="match status" value="1"/>
</dbReference>
<dbReference type="AlphaFoldDB" id="A0A3Q2WEI7"/>
<evidence type="ECO:0000256" key="1">
    <source>
        <dbReference type="ARBA" id="ARBA00004613"/>
    </source>
</evidence>
<evidence type="ECO:0000256" key="3">
    <source>
        <dbReference type="ARBA" id="ARBA00023157"/>
    </source>
</evidence>
<evidence type="ECO:0000259" key="4">
    <source>
        <dbReference type="Pfam" id="PF06607"/>
    </source>
</evidence>
<dbReference type="Ensembl" id="ENSHBUT00000035786.1">
    <property type="protein sequence ID" value="ENSHBUP00000020099.1"/>
    <property type="gene ID" value="ENSHBUG00000022357.1"/>
</dbReference>
<name>A0A3Q2WEI7_HAPBU</name>
<organism evidence="5 6">
    <name type="scientific">Haplochromis burtoni</name>
    <name type="common">Burton's mouthbrooder</name>
    <name type="synonym">Chromis burtoni</name>
    <dbReference type="NCBI Taxonomy" id="8153"/>
    <lineage>
        <taxon>Eukaryota</taxon>
        <taxon>Metazoa</taxon>
        <taxon>Chordata</taxon>
        <taxon>Craniata</taxon>
        <taxon>Vertebrata</taxon>
        <taxon>Euteleostomi</taxon>
        <taxon>Actinopterygii</taxon>
        <taxon>Neopterygii</taxon>
        <taxon>Teleostei</taxon>
        <taxon>Neoteleostei</taxon>
        <taxon>Acanthomorphata</taxon>
        <taxon>Ovalentaria</taxon>
        <taxon>Cichlomorphae</taxon>
        <taxon>Cichliformes</taxon>
        <taxon>Cichlidae</taxon>
        <taxon>African cichlids</taxon>
        <taxon>Pseudocrenilabrinae</taxon>
        <taxon>Haplochromini</taxon>
        <taxon>Haplochromis</taxon>
    </lineage>
</organism>
<dbReference type="Proteomes" id="UP000264840">
    <property type="component" value="Unplaced"/>
</dbReference>
<reference evidence="5" key="2">
    <citation type="submission" date="2025-09" db="UniProtKB">
        <authorList>
            <consortium name="Ensembl"/>
        </authorList>
    </citation>
    <scope>IDENTIFICATION</scope>
</reference>
<dbReference type="GO" id="GO:0005576">
    <property type="term" value="C:extracellular region"/>
    <property type="evidence" value="ECO:0007669"/>
    <property type="project" value="UniProtKB-SubCell"/>
</dbReference>
<dbReference type="GeneTree" id="ENSGT00940000166935"/>
<accession>A0A3Q2WEI7</accession>
<keyword evidence="6" id="KW-1185">Reference proteome</keyword>
<sequence>MKKTQSWSYSVRRLLLLTPHPSLKLRPIKRSFRACSSSCQLIKDLSCQISPKLHSLSPFSRFQVPYPGKRQHHTCPCLPHLVCTRYADSKYRCTEDFKNMDF</sequence>